<dbReference type="Proteomes" id="UP000188603">
    <property type="component" value="Chromosome"/>
</dbReference>
<feature type="active site" description="Nucleophile" evidence="9">
    <location>
        <position position="623"/>
    </location>
</feature>
<dbReference type="InterPro" id="IPR000101">
    <property type="entry name" value="GGT_peptidase"/>
</dbReference>
<evidence type="ECO:0000256" key="8">
    <source>
        <dbReference type="ARBA" id="ARBA00047417"/>
    </source>
</evidence>
<name>A0A1U9K6Y8_9BACL</name>
<evidence type="ECO:0000256" key="3">
    <source>
        <dbReference type="ARBA" id="ARBA00009381"/>
    </source>
</evidence>
<dbReference type="PROSITE" id="PS00462">
    <property type="entry name" value="G_GLU_TRANSPEPTIDASE"/>
    <property type="match status" value="1"/>
</dbReference>
<dbReference type="SUPFAM" id="SSF56235">
    <property type="entry name" value="N-terminal nucleophile aminohydrolases (Ntn hydrolases)"/>
    <property type="match status" value="2"/>
</dbReference>
<dbReference type="RefSeq" id="WP_228441609.1">
    <property type="nucleotide sequence ID" value="NZ_CP019699.1"/>
</dbReference>
<evidence type="ECO:0000256" key="1">
    <source>
        <dbReference type="ARBA" id="ARBA00001049"/>
    </source>
</evidence>
<evidence type="ECO:0000256" key="2">
    <source>
        <dbReference type="ARBA" id="ARBA00001089"/>
    </source>
</evidence>
<evidence type="ECO:0000256" key="4">
    <source>
        <dbReference type="ARBA" id="ARBA00022679"/>
    </source>
</evidence>
<feature type="binding site" evidence="10">
    <location>
        <position position="706"/>
    </location>
    <ligand>
        <name>L-glutamate</name>
        <dbReference type="ChEBI" id="CHEBI:29985"/>
    </ligand>
</feature>
<dbReference type="Gene3D" id="3.60.20.40">
    <property type="match status" value="1"/>
</dbReference>
<dbReference type="KEGG" id="ntr:B0W44_08525"/>
<dbReference type="NCBIfam" id="TIGR00066">
    <property type="entry name" value="g_glut_trans"/>
    <property type="match status" value="1"/>
</dbReference>
<feature type="domain" description="FIMAH" evidence="11">
    <location>
        <begin position="810"/>
        <end position="890"/>
    </location>
</feature>
<dbReference type="AlphaFoldDB" id="A0A1U9K6Y8"/>
<comment type="catalytic activity">
    <reaction evidence="1">
        <text>an S-substituted glutathione + H2O = an S-substituted L-cysteinylglycine + L-glutamate</text>
        <dbReference type="Rhea" id="RHEA:59468"/>
        <dbReference type="ChEBI" id="CHEBI:15377"/>
        <dbReference type="ChEBI" id="CHEBI:29985"/>
        <dbReference type="ChEBI" id="CHEBI:90779"/>
        <dbReference type="ChEBI" id="CHEBI:143103"/>
        <dbReference type="EC" id="3.4.19.13"/>
    </reaction>
</comment>
<dbReference type="InterPro" id="IPR054470">
    <property type="entry name" value="FIMAH_dom"/>
</dbReference>
<evidence type="ECO:0000256" key="9">
    <source>
        <dbReference type="PIRSR" id="PIRSR600101-1"/>
    </source>
</evidence>
<dbReference type="Gene3D" id="2.60.120.560">
    <property type="entry name" value="Exo-inulinase, domain 1"/>
    <property type="match status" value="1"/>
</dbReference>
<evidence type="ECO:0000259" key="11">
    <source>
        <dbReference type="Pfam" id="PF22888"/>
    </source>
</evidence>
<feature type="binding site" evidence="10">
    <location>
        <position position="123"/>
    </location>
    <ligand>
        <name>L-glutamate</name>
        <dbReference type="ChEBI" id="CHEBI:29985"/>
    </ligand>
</feature>
<dbReference type="InterPro" id="IPR043137">
    <property type="entry name" value="GGT_ssub_C"/>
</dbReference>
<comment type="catalytic activity">
    <reaction evidence="2">
        <text>glutathione + H2O = L-cysteinylglycine + L-glutamate</text>
        <dbReference type="Rhea" id="RHEA:28807"/>
        <dbReference type="ChEBI" id="CHEBI:15377"/>
        <dbReference type="ChEBI" id="CHEBI:29985"/>
        <dbReference type="ChEBI" id="CHEBI:57925"/>
        <dbReference type="ChEBI" id="CHEBI:61694"/>
        <dbReference type="EC" id="3.4.19.13"/>
    </reaction>
</comment>
<keyword evidence="5" id="KW-0378">Hydrolase</keyword>
<evidence type="ECO:0000313" key="13">
    <source>
        <dbReference type="Proteomes" id="UP000188603"/>
    </source>
</evidence>
<dbReference type="InterPro" id="IPR043138">
    <property type="entry name" value="GGT_lsub"/>
</dbReference>
<evidence type="ECO:0000256" key="5">
    <source>
        <dbReference type="ARBA" id="ARBA00022801"/>
    </source>
</evidence>
<dbReference type="Gene3D" id="1.10.246.130">
    <property type="match status" value="1"/>
</dbReference>
<accession>A0A1U9K6Y8</accession>
<dbReference type="GO" id="GO:0036374">
    <property type="term" value="F:glutathione hydrolase activity"/>
    <property type="evidence" value="ECO:0007669"/>
    <property type="project" value="UniProtKB-EC"/>
</dbReference>
<dbReference type="PANTHER" id="PTHR43199:SF1">
    <property type="entry name" value="GLUTATHIONE HYDROLASE PROENZYME"/>
    <property type="match status" value="1"/>
</dbReference>
<keyword evidence="7" id="KW-0012">Acyltransferase</keyword>
<keyword evidence="13" id="KW-1185">Reference proteome</keyword>
<dbReference type="STRING" id="1471761.B0W44_08525"/>
<dbReference type="InterPro" id="IPR055262">
    <property type="entry name" value="GGT_CS"/>
</dbReference>
<dbReference type="InterPro" id="IPR051792">
    <property type="entry name" value="GGT_bact"/>
</dbReference>
<dbReference type="PANTHER" id="PTHR43199">
    <property type="entry name" value="GLUTATHIONE HYDROLASE"/>
    <property type="match status" value="1"/>
</dbReference>
<dbReference type="Pfam" id="PF22888">
    <property type="entry name" value="FIMAH"/>
    <property type="match status" value="1"/>
</dbReference>
<sequence length="893" mass="98654">MKGRKVQWLSIVFSLLLVLSIGVPLGQAQNADPGDNTGYEPENPGVRAEQTAEGDLGMVVTAHPLASKVGAEVLERGGNAVDAAVAVQLALNVVEPMMSGIGGGGFMMFYDAENEKVSIVNSRERAPAGATPDMFIDKSNAVTGAGKFLLGANELNNEGGGEFHIGEVAVYDLDRPSSDGPVFSYDFEGEEGASWDLEKFSLFERGTTFTLDQDGGKITFGPPVGNNSTSYGQTTAVMDEVENSELLMRFRTDDPGDDRRIRLWLRADDYRSQGTTFAKNGYGVEIETKSKTVKLIQSKDSSSSTLSTFHYDTTSDWQWIRFRVDGSELKVRLWTDGSEEPDTWDVETVAGSVIPFQERVRSGRSVGVPGTLKGLEAALEKWGTMPLEELIEPAIELAEDGVEVNWVLADAIASNADKLSRTAAKDVFLPNGEPLEEGDLLVQKDLAKTFKLIRDHGTDVFYSGEIGAALADVVQQFDGSMTLDDLKRYDVTYDTPVWGEYLGYDIASMPPPSSGGLTMLQLLKMFEELDLTQYDVRSPEKYHYMTEAMHLAYADRGAYMGDPEYVEVPKEGLLHPDYVRERVATIDPDRANPDVRPGNPWEYQDGEPTQAVEQVDDKVEGQTTHFTVADRWGNLVSYTTTIEQVFGSGIMVPGYGIMLNNELTDFDAVPGGANEVQPNKRPLSSMTPTIVLKDDKPYMTVGSPGGTTIITSVMQTILNVIGYGMELKDAIEEPRIYSNQYPNIRWEYGVPDLVRQQLESMGHAWESSPREIGNVNSLMLDEDSGLYYGAADSTREGTAIGLSSEDLTVERMIERVEQFERDGEMANSDVARLLRNHLTAVGHYEGQGSVEKAVKHMHSFQQLLDYQKEHEQMSERAYNTLYADTEVLLEKWK</sequence>
<evidence type="ECO:0000256" key="6">
    <source>
        <dbReference type="ARBA" id="ARBA00023145"/>
    </source>
</evidence>
<evidence type="ECO:0000256" key="7">
    <source>
        <dbReference type="ARBA" id="ARBA00023315"/>
    </source>
</evidence>
<evidence type="ECO:0000313" key="12">
    <source>
        <dbReference type="EMBL" id="AQS55827.1"/>
    </source>
</evidence>
<reference evidence="12 13" key="1">
    <citation type="journal article" date="2015" name="Int. J. Syst. Evol. Microbiol.">
        <title>Novibacillus thermophilus gen. nov., sp. nov., a Gram-staining-negative and moderately thermophilic member of the family Thermoactinomycetaceae.</title>
        <authorList>
            <person name="Yang G."/>
            <person name="Chen J."/>
            <person name="Zhou S."/>
        </authorList>
    </citation>
    <scope>NUCLEOTIDE SEQUENCE [LARGE SCALE GENOMIC DNA]</scope>
    <source>
        <strain evidence="12 13">SG-1</strain>
    </source>
</reference>
<comment type="catalytic activity">
    <reaction evidence="8">
        <text>an N-terminal (5-L-glutamyl)-[peptide] + an alpha-amino acid = 5-L-glutamyl amino acid + an N-terminal L-alpha-aminoacyl-[peptide]</text>
        <dbReference type="Rhea" id="RHEA:23904"/>
        <dbReference type="Rhea" id="RHEA-COMP:9780"/>
        <dbReference type="Rhea" id="RHEA-COMP:9795"/>
        <dbReference type="ChEBI" id="CHEBI:77644"/>
        <dbReference type="ChEBI" id="CHEBI:78597"/>
        <dbReference type="ChEBI" id="CHEBI:78599"/>
        <dbReference type="ChEBI" id="CHEBI:78608"/>
        <dbReference type="EC" id="2.3.2.2"/>
    </reaction>
</comment>
<proteinExistence type="inferred from homology"/>
<keyword evidence="4 12" id="KW-0808">Transferase</keyword>
<comment type="similarity">
    <text evidence="3">Belongs to the gamma-glutamyltransferase family.</text>
</comment>
<protein>
    <submittedName>
        <fullName evidence="12">Gamma-glutamyltransferase</fullName>
    </submittedName>
</protein>
<organism evidence="12 13">
    <name type="scientific">Novibacillus thermophilus</name>
    <dbReference type="NCBI Taxonomy" id="1471761"/>
    <lineage>
        <taxon>Bacteria</taxon>
        <taxon>Bacillati</taxon>
        <taxon>Bacillota</taxon>
        <taxon>Bacilli</taxon>
        <taxon>Bacillales</taxon>
        <taxon>Thermoactinomycetaceae</taxon>
        <taxon>Novibacillus</taxon>
    </lineage>
</organism>
<gene>
    <name evidence="12" type="ORF">B0W44_08525</name>
</gene>
<feature type="binding site" evidence="10">
    <location>
        <begin position="684"/>
        <end position="685"/>
    </location>
    <ligand>
        <name>L-glutamate</name>
        <dbReference type="ChEBI" id="CHEBI:29985"/>
    </ligand>
</feature>
<dbReference type="GO" id="GO:0006751">
    <property type="term" value="P:glutathione catabolic process"/>
    <property type="evidence" value="ECO:0007669"/>
    <property type="project" value="InterPro"/>
</dbReference>
<keyword evidence="6" id="KW-0865">Zymogen</keyword>
<dbReference type="GO" id="GO:0103068">
    <property type="term" value="F:leukotriene C4 gamma-glutamyl transferase activity"/>
    <property type="evidence" value="ECO:0007669"/>
    <property type="project" value="UniProtKB-EC"/>
</dbReference>
<dbReference type="EMBL" id="CP019699">
    <property type="protein sequence ID" value="AQS55827.1"/>
    <property type="molecule type" value="Genomic_DNA"/>
</dbReference>
<evidence type="ECO:0000256" key="10">
    <source>
        <dbReference type="PIRSR" id="PIRSR600101-2"/>
    </source>
</evidence>
<dbReference type="InterPro" id="IPR029055">
    <property type="entry name" value="Ntn_hydrolases_N"/>
</dbReference>
<dbReference type="Pfam" id="PF01019">
    <property type="entry name" value="G_glu_transpept"/>
    <property type="match status" value="2"/>
</dbReference>
<feature type="binding site" evidence="10">
    <location>
        <position position="665"/>
    </location>
    <ligand>
        <name>L-glutamate</name>
        <dbReference type="ChEBI" id="CHEBI:29985"/>
    </ligand>
</feature>